<name>A0ABD1Y5V9_9MARC</name>
<sequence length="220" mass="24622">MGPPTRLSTISIYPSSQLSCGHFARPLCGHGVRFWPKPDILVQCEPNSNDRFNASQRLTWFCTLISQSLCACSVRFGEPRHSALVSNLTAEERAEVLDSRQTASQKVKHILCLNNGHGEDTFAVSTLKELMAIAGERGQKIDWQAIVRWSDTPPDAVILAVGDIFPLALAWLASFHEKKKQKRVFQYAFIGTAKSEYTYFGNFIDGQACSPQGWVKLRKF</sequence>
<dbReference type="AlphaFoldDB" id="A0ABD1Y5V9"/>
<organism evidence="1 2">
    <name type="scientific">Riccia fluitans</name>
    <dbReference type="NCBI Taxonomy" id="41844"/>
    <lineage>
        <taxon>Eukaryota</taxon>
        <taxon>Viridiplantae</taxon>
        <taxon>Streptophyta</taxon>
        <taxon>Embryophyta</taxon>
        <taxon>Marchantiophyta</taxon>
        <taxon>Marchantiopsida</taxon>
        <taxon>Marchantiidae</taxon>
        <taxon>Marchantiales</taxon>
        <taxon>Ricciaceae</taxon>
        <taxon>Riccia</taxon>
    </lineage>
</organism>
<protein>
    <submittedName>
        <fullName evidence="1">Uncharacterized protein</fullName>
    </submittedName>
</protein>
<accession>A0ABD1Y5V9</accession>
<dbReference type="Proteomes" id="UP001605036">
    <property type="component" value="Unassembled WGS sequence"/>
</dbReference>
<comment type="caution">
    <text evidence="1">The sequence shown here is derived from an EMBL/GenBank/DDBJ whole genome shotgun (WGS) entry which is preliminary data.</text>
</comment>
<reference evidence="1 2" key="1">
    <citation type="submission" date="2024-09" db="EMBL/GenBank/DDBJ databases">
        <title>Chromosome-scale assembly of Riccia fluitans.</title>
        <authorList>
            <person name="Paukszto L."/>
            <person name="Sawicki J."/>
            <person name="Karawczyk K."/>
            <person name="Piernik-Szablinska J."/>
            <person name="Szczecinska M."/>
            <person name="Mazdziarz M."/>
        </authorList>
    </citation>
    <scope>NUCLEOTIDE SEQUENCE [LARGE SCALE GENOMIC DNA]</scope>
    <source>
        <strain evidence="1">Rf_01</strain>
        <tissue evidence="1">Aerial parts of the thallus</tissue>
    </source>
</reference>
<evidence type="ECO:0000313" key="2">
    <source>
        <dbReference type="Proteomes" id="UP001605036"/>
    </source>
</evidence>
<proteinExistence type="predicted"/>
<dbReference type="PANTHER" id="PTHR39517">
    <property type="entry name" value="SLL0192 PROTEIN"/>
    <property type="match status" value="1"/>
</dbReference>
<dbReference type="EMBL" id="JBHFFA010000006">
    <property type="protein sequence ID" value="KAL2622121.1"/>
    <property type="molecule type" value="Genomic_DNA"/>
</dbReference>
<keyword evidence="2" id="KW-1185">Reference proteome</keyword>
<evidence type="ECO:0000313" key="1">
    <source>
        <dbReference type="EMBL" id="KAL2622121.1"/>
    </source>
</evidence>
<gene>
    <name evidence="1" type="ORF">R1flu_002326</name>
</gene>
<dbReference type="PANTHER" id="PTHR39517:SF1">
    <property type="entry name" value="LIPID-A-DISACCHARIDE SYNTHASE"/>
    <property type="match status" value="1"/>
</dbReference>
<dbReference type="InterPro" id="IPR019994">
    <property type="entry name" value="Lipid-A-disac_synthase-rel_put"/>
</dbReference>